<dbReference type="AlphaFoldDB" id="A0A2A9MIZ8"/>
<evidence type="ECO:0008006" key="3">
    <source>
        <dbReference type="Google" id="ProtNLM"/>
    </source>
</evidence>
<dbReference type="OrthoDB" id="191686at2759"/>
<dbReference type="Gene3D" id="1.10.238.10">
    <property type="entry name" value="EF-hand"/>
    <property type="match status" value="1"/>
</dbReference>
<proteinExistence type="predicted"/>
<gene>
    <name evidence="1" type="ORF">BESB_052740</name>
</gene>
<dbReference type="InterPro" id="IPR011992">
    <property type="entry name" value="EF-hand-dom_pair"/>
</dbReference>
<dbReference type="RefSeq" id="XP_029219632.1">
    <property type="nucleotide sequence ID" value="XM_029363709.1"/>
</dbReference>
<dbReference type="GeneID" id="40310203"/>
<dbReference type="STRING" id="94643.A0A2A9MIZ8"/>
<dbReference type="KEGG" id="bbes:BESB_052740"/>
<reference evidence="1 2" key="1">
    <citation type="submission" date="2017-09" db="EMBL/GenBank/DDBJ databases">
        <title>Genome sequencing of Besnoitia besnoiti strain Bb-Ger1.</title>
        <authorList>
            <person name="Schares G."/>
            <person name="Venepally P."/>
            <person name="Lorenzi H.A."/>
        </authorList>
    </citation>
    <scope>NUCLEOTIDE SEQUENCE [LARGE SCALE GENOMIC DNA]</scope>
    <source>
        <strain evidence="1 2">Bb-Ger1</strain>
    </source>
</reference>
<name>A0A2A9MIZ8_BESBE</name>
<organism evidence="1 2">
    <name type="scientific">Besnoitia besnoiti</name>
    <name type="common">Apicomplexan protozoan</name>
    <dbReference type="NCBI Taxonomy" id="94643"/>
    <lineage>
        <taxon>Eukaryota</taxon>
        <taxon>Sar</taxon>
        <taxon>Alveolata</taxon>
        <taxon>Apicomplexa</taxon>
        <taxon>Conoidasida</taxon>
        <taxon>Coccidia</taxon>
        <taxon>Eucoccidiorida</taxon>
        <taxon>Eimeriorina</taxon>
        <taxon>Sarcocystidae</taxon>
        <taxon>Besnoitia</taxon>
    </lineage>
</organism>
<protein>
    <recommendedName>
        <fullName evidence="3">EF-hand domain-containing protein</fullName>
    </recommendedName>
</protein>
<accession>A0A2A9MIZ8</accession>
<evidence type="ECO:0000313" key="1">
    <source>
        <dbReference type="EMBL" id="PFH35623.1"/>
    </source>
</evidence>
<dbReference type="EMBL" id="NWUJ01000004">
    <property type="protein sequence ID" value="PFH35623.1"/>
    <property type="molecule type" value="Genomic_DNA"/>
</dbReference>
<dbReference type="SUPFAM" id="SSF47473">
    <property type="entry name" value="EF-hand"/>
    <property type="match status" value="1"/>
</dbReference>
<dbReference type="VEuPathDB" id="ToxoDB:BESB_052740"/>
<dbReference type="Proteomes" id="UP000224006">
    <property type="component" value="Chromosome IV"/>
</dbReference>
<evidence type="ECO:0000313" key="2">
    <source>
        <dbReference type="Proteomes" id="UP000224006"/>
    </source>
</evidence>
<comment type="caution">
    <text evidence="1">The sequence shown here is derived from an EMBL/GenBank/DDBJ whole genome shotgun (WGS) entry which is preliminary data.</text>
</comment>
<sequence>MLGGQRREGGLVRAVKEAKKLRFSSAELRQLTEETHCFRAQAGERRPVEGGLNAVQLLGLFKLSNAVSYLFADRFSRLFWLHRTQDRGVEIGFEEFVKVLSLWTRGTPHQRLTLLFHLYDRGNKGYVVKDDIVEIMQSLFLCFLKSGVVPFDWNSEEFKAKAAYGILEAWADAAIQQFHGEDNQKLLWYNEFLQWIVHMPGVAETLCVPTDVRTWLYNEDRLGIRA</sequence>
<keyword evidence="2" id="KW-1185">Reference proteome</keyword>